<comment type="function">
    <text evidence="5">Mitochondrial intermembrane chaperone that participates in the import and insertion of some multi-pass transmembrane proteins into the mitochondrial inner membrane. Also required for the transfer of beta-barrel precursors from the TOM complex to the sorting and assembly machinery (SAM complex) of the outer membrane. Acts as a chaperone-like protein that protects the hydrophobic precursors from aggregation and guide them through the mitochondrial intermembrane space.</text>
</comment>
<keyword evidence="5" id="KW-1015">Disulfide bond</keyword>
<comment type="subunit">
    <text evidence="5">Heterohexamer.</text>
</comment>
<feature type="domain" description="Tim10-like" evidence="6">
    <location>
        <begin position="49"/>
        <end position="111"/>
    </location>
</feature>
<dbReference type="InParanoid" id="A0A1Y2BEY1"/>
<keyword evidence="5" id="KW-0496">Mitochondrion</keyword>
<name>A0A1Y2BEY1_9TREE</name>
<evidence type="ECO:0000256" key="4">
    <source>
        <dbReference type="ARBA" id="ARBA00023010"/>
    </source>
</evidence>
<keyword evidence="2 5" id="KW-0472">Membrane</keyword>
<comment type="caution">
    <text evidence="7">The sequence shown here is derived from an EMBL/GenBank/DDBJ whole genome shotgun (WGS) entry which is preliminary data.</text>
</comment>
<evidence type="ECO:0000313" key="7">
    <source>
        <dbReference type="EMBL" id="ORY33017.1"/>
    </source>
</evidence>
<keyword evidence="4 5" id="KW-0811">Translocation</keyword>
<gene>
    <name evidence="7" type="ORF">BCR39DRAFT_520743</name>
</gene>
<dbReference type="SUPFAM" id="SSF144122">
    <property type="entry name" value="Tim10-like"/>
    <property type="match status" value="1"/>
</dbReference>
<dbReference type="InterPro" id="IPR035427">
    <property type="entry name" value="Tim10-like_dom_sf"/>
</dbReference>
<evidence type="ECO:0000259" key="6">
    <source>
        <dbReference type="Pfam" id="PF02953"/>
    </source>
</evidence>
<proteinExistence type="inferred from homology"/>
<dbReference type="GO" id="GO:0005743">
    <property type="term" value="C:mitochondrial inner membrane"/>
    <property type="evidence" value="ECO:0007669"/>
    <property type="project" value="UniProtKB-SubCell"/>
</dbReference>
<dbReference type="Gene3D" id="1.10.287.810">
    <property type="entry name" value="Mitochondrial import inner membrane translocase subunit tim13 like domains"/>
    <property type="match status" value="1"/>
</dbReference>
<accession>A0A1Y2BEY1</accession>
<dbReference type="FunCoup" id="A0A1Y2BEY1">
    <property type="interactions" value="128"/>
</dbReference>
<keyword evidence="8" id="KW-1185">Reference proteome</keyword>
<evidence type="ECO:0000256" key="3">
    <source>
        <dbReference type="ARBA" id="ARBA00022927"/>
    </source>
</evidence>
<organism evidence="7 8">
    <name type="scientific">Naematelia encephala</name>
    <dbReference type="NCBI Taxonomy" id="71784"/>
    <lineage>
        <taxon>Eukaryota</taxon>
        <taxon>Fungi</taxon>
        <taxon>Dikarya</taxon>
        <taxon>Basidiomycota</taxon>
        <taxon>Agaricomycotina</taxon>
        <taxon>Tremellomycetes</taxon>
        <taxon>Tremellales</taxon>
        <taxon>Naemateliaceae</taxon>
        <taxon>Naematelia</taxon>
    </lineage>
</organism>
<dbReference type="Pfam" id="PF02953">
    <property type="entry name" value="zf-Tim10_DDP"/>
    <property type="match status" value="1"/>
</dbReference>
<keyword evidence="3 5" id="KW-0653">Protein transport</keyword>
<keyword evidence="2 5" id="KW-0999">Mitochondrion inner membrane</keyword>
<sequence>MKITRHAVISRLPFCSSYTLPPRYSTYIPKMSASQVPQFDAATKKELEEFLEQEQSKAKLQATVHELTNTCWKTCITGSIGAKFSRSEASCLENCVDRFLDSSLFIVRQIEAQKNQLH</sequence>
<dbReference type="STRING" id="71784.A0A1Y2BEY1"/>
<evidence type="ECO:0000256" key="5">
    <source>
        <dbReference type="RuleBase" id="RU367043"/>
    </source>
</evidence>
<evidence type="ECO:0000256" key="1">
    <source>
        <dbReference type="ARBA" id="ARBA00006720"/>
    </source>
</evidence>
<reference evidence="7 8" key="1">
    <citation type="submission" date="2016-07" db="EMBL/GenBank/DDBJ databases">
        <title>Pervasive Adenine N6-methylation of Active Genes in Fungi.</title>
        <authorList>
            <consortium name="DOE Joint Genome Institute"/>
            <person name="Mondo S.J."/>
            <person name="Dannebaum R.O."/>
            <person name="Kuo R.C."/>
            <person name="Labutti K."/>
            <person name="Haridas S."/>
            <person name="Kuo A."/>
            <person name="Salamov A."/>
            <person name="Ahrendt S.R."/>
            <person name="Lipzen A."/>
            <person name="Sullivan W."/>
            <person name="Andreopoulos W.B."/>
            <person name="Clum A."/>
            <person name="Lindquist E."/>
            <person name="Daum C."/>
            <person name="Ramamoorthy G.K."/>
            <person name="Gryganskyi A."/>
            <person name="Culley D."/>
            <person name="Magnuson J.K."/>
            <person name="James T.Y."/>
            <person name="O'Malley M.A."/>
            <person name="Stajich J.E."/>
            <person name="Spatafora J.W."/>
            <person name="Visel A."/>
            <person name="Grigoriev I.V."/>
        </authorList>
    </citation>
    <scope>NUCLEOTIDE SEQUENCE [LARGE SCALE GENOMIC DNA]</scope>
    <source>
        <strain evidence="7 8">68-887.2</strain>
    </source>
</reference>
<comment type="domain">
    <text evidence="5">The twin CX3C motif contains 4 conserved Cys residues that form 2 disulfide bonds in the mitochondrial intermembrane space.</text>
</comment>
<dbReference type="GO" id="GO:0015031">
    <property type="term" value="P:protein transport"/>
    <property type="evidence" value="ECO:0007669"/>
    <property type="project" value="UniProtKB-KW"/>
</dbReference>
<protein>
    <recommendedName>
        <fullName evidence="5">Mitochondrial import inner membrane translocase subunit</fullName>
    </recommendedName>
</protein>
<dbReference type="OrthoDB" id="344165at2759"/>
<dbReference type="Proteomes" id="UP000193986">
    <property type="component" value="Unassembled WGS sequence"/>
</dbReference>
<dbReference type="EMBL" id="MCFC01000007">
    <property type="protein sequence ID" value="ORY33017.1"/>
    <property type="molecule type" value="Genomic_DNA"/>
</dbReference>
<keyword evidence="5" id="KW-0813">Transport</keyword>
<comment type="similarity">
    <text evidence="1 5">Belongs to the small Tim family.</text>
</comment>
<evidence type="ECO:0000313" key="8">
    <source>
        <dbReference type="Proteomes" id="UP000193986"/>
    </source>
</evidence>
<keyword evidence="5" id="KW-0143">Chaperone</keyword>
<evidence type="ECO:0000256" key="2">
    <source>
        <dbReference type="ARBA" id="ARBA00022792"/>
    </source>
</evidence>
<dbReference type="InterPro" id="IPR004217">
    <property type="entry name" value="Tim10-like"/>
</dbReference>
<comment type="subcellular location">
    <subcellularLocation>
        <location evidence="5">Mitochondrion inner membrane</location>
        <topology evidence="5">Peripheral membrane protein</topology>
        <orientation evidence="5">Intermembrane side</orientation>
    </subcellularLocation>
</comment>
<dbReference type="AlphaFoldDB" id="A0A1Y2BEY1"/>